<dbReference type="InterPro" id="IPR046165">
    <property type="entry name" value="DUF6167"/>
</dbReference>
<organism evidence="1 2">
    <name type="scientific">Nocardiopsis ansamitocini</name>
    <dbReference type="NCBI Taxonomy" id="1670832"/>
    <lineage>
        <taxon>Bacteria</taxon>
        <taxon>Bacillati</taxon>
        <taxon>Actinomycetota</taxon>
        <taxon>Actinomycetes</taxon>
        <taxon>Streptosporangiales</taxon>
        <taxon>Nocardiopsidaceae</taxon>
        <taxon>Nocardiopsis</taxon>
    </lineage>
</organism>
<evidence type="ECO:0000313" key="2">
    <source>
        <dbReference type="Proteomes" id="UP001165092"/>
    </source>
</evidence>
<name>A0A9W6P6U8_9ACTN</name>
<gene>
    <name evidence="1" type="ORF">Nans01_24690</name>
</gene>
<evidence type="ECO:0000313" key="1">
    <source>
        <dbReference type="EMBL" id="GLU48118.1"/>
    </source>
</evidence>
<comment type="caution">
    <text evidence="1">The sequence shown here is derived from an EMBL/GenBank/DDBJ whole genome shotgun (WGS) entry which is preliminary data.</text>
</comment>
<sequence length="91" mass="9891">MIGKGIYFVAGAALGGYLVHKLNRTARSWGPSGVADRVGDRVLEYRSAIRELNDDIAGAVEEREAELLRRYGAEDTAAVEPRRHRGVLPGA</sequence>
<proteinExistence type="predicted"/>
<evidence type="ECO:0008006" key="3">
    <source>
        <dbReference type="Google" id="ProtNLM"/>
    </source>
</evidence>
<reference evidence="1" key="1">
    <citation type="submission" date="2023-02" db="EMBL/GenBank/DDBJ databases">
        <title>Nocardiopsis ansamitocini NBRC 112285.</title>
        <authorList>
            <person name="Ichikawa N."/>
            <person name="Sato H."/>
            <person name="Tonouchi N."/>
        </authorList>
    </citation>
    <scope>NUCLEOTIDE SEQUENCE</scope>
    <source>
        <strain evidence="1">NBRC 112285</strain>
    </source>
</reference>
<protein>
    <recommendedName>
        <fullName evidence="3">Secreted protein</fullName>
    </recommendedName>
</protein>
<keyword evidence="2" id="KW-1185">Reference proteome</keyword>
<dbReference type="EMBL" id="BSQG01000003">
    <property type="protein sequence ID" value="GLU48118.1"/>
    <property type="molecule type" value="Genomic_DNA"/>
</dbReference>
<dbReference type="Pfam" id="PF19664">
    <property type="entry name" value="DUF6167"/>
    <property type="match status" value="1"/>
</dbReference>
<dbReference type="RefSeq" id="WP_285759498.1">
    <property type="nucleotide sequence ID" value="NZ_BSQG01000003.1"/>
</dbReference>
<accession>A0A9W6P6U8</accession>
<dbReference type="AlphaFoldDB" id="A0A9W6P6U8"/>
<dbReference type="Proteomes" id="UP001165092">
    <property type="component" value="Unassembled WGS sequence"/>
</dbReference>